<dbReference type="SUPFAM" id="SSF47391">
    <property type="entry name" value="Dimerization-anchoring domain of cAMP-dependent PK regulatory subunit"/>
    <property type="match status" value="1"/>
</dbReference>
<organism evidence="2">
    <name type="scientific">Callorhinchus milii</name>
    <name type="common">Ghost shark</name>
    <dbReference type="NCBI Taxonomy" id="7868"/>
    <lineage>
        <taxon>Eukaryota</taxon>
        <taxon>Metazoa</taxon>
        <taxon>Chordata</taxon>
        <taxon>Craniata</taxon>
        <taxon>Vertebrata</taxon>
        <taxon>Chondrichthyes</taxon>
        <taxon>Holocephali</taxon>
        <taxon>Chimaeriformes</taxon>
        <taxon>Callorhinchidae</taxon>
        <taxon>Callorhinchus</taxon>
    </lineage>
</organism>
<feature type="region of interest" description="Disordered" evidence="1">
    <location>
        <begin position="85"/>
        <end position="106"/>
    </location>
</feature>
<protein>
    <submittedName>
        <fullName evidence="2">RIIa domain-containing protein 1</fullName>
    </submittedName>
</protein>
<accession>V9LIR9</accession>
<evidence type="ECO:0000256" key="1">
    <source>
        <dbReference type="SAM" id="MobiDB-lite"/>
    </source>
</evidence>
<sequence>MAKRSAAAAPPPVGVEAYDSEALDAEQQRNLWQYKIQTRLANEYYLRSHPEIDLLLMGFLRSLLLRRPGNIREFAAKHFTDPQLPTRITEKLHEQQKESRRKVTLH</sequence>
<reference evidence="2" key="1">
    <citation type="journal article" date="2014" name="Nature">
        <title>Elephant shark genome provides unique insights into gnathostome evolution.</title>
        <authorList>
            <consortium name="International Elephant Shark Genome Sequencing Consortium"/>
            <person name="Venkatesh B."/>
            <person name="Lee A.P."/>
            <person name="Ravi V."/>
            <person name="Maurya A.K."/>
            <person name="Lian M.M."/>
            <person name="Swann J.B."/>
            <person name="Ohta Y."/>
            <person name="Flajnik M.F."/>
            <person name="Sutoh Y."/>
            <person name="Kasahara M."/>
            <person name="Hoon S."/>
            <person name="Gangu V."/>
            <person name="Roy S.W."/>
            <person name="Irimia M."/>
            <person name="Korzh V."/>
            <person name="Kondrychyn I."/>
            <person name="Lim Z.W."/>
            <person name="Tay B.H."/>
            <person name="Tohari S."/>
            <person name="Kong K.W."/>
            <person name="Ho S."/>
            <person name="Lorente-Galdos B."/>
            <person name="Quilez J."/>
            <person name="Marques-Bonet T."/>
            <person name="Raney B.J."/>
            <person name="Ingham P.W."/>
            <person name="Tay A."/>
            <person name="Hillier L.W."/>
            <person name="Minx P."/>
            <person name="Boehm T."/>
            <person name="Wilson R.K."/>
            <person name="Brenner S."/>
            <person name="Warren W.C."/>
        </authorList>
    </citation>
    <scope>NUCLEOTIDE SEQUENCE</scope>
    <source>
        <tissue evidence="2">Testis</tissue>
    </source>
</reference>
<proteinExistence type="evidence at transcript level"/>
<dbReference type="CDD" id="cd22971">
    <property type="entry name" value="DD_RIIAD1"/>
    <property type="match status" value="1"/>
</dbReference>
<feature type="compositionally biased region" description="Basic and acidic residues" evidence="1">
    <location>
        <begin position="88"/>
        <end position="98"/>
    </location>
</feature>
<dbReference type="EMBL" id="JW880784">
    <property type="protein sequence ID" value="AFP13301.1"/>
    <property type="molecule type" value="mRNA"/>
</dbReference>
<dbReference type="PANTHER" id="PTHR15505:SF4">
    <property type="entry name" value="RIIA DOMAIN-CONTAINING PROTEIN 1"/>
    <property type="match status" value="1"/>
</dbReference>
<dbReference type="InterPro" id="IPR059162">
    <property type="entry name" value="RIIAD1"/>
</dbReference>
<name>V9LIR9_CALMI</name>
<dbReference type="PANTHER" id="PTHR15505">
    <property type="entry name" value="RIIA DOMAIN-CONTAINING PROTEIN 1"/>
    <property type="match status" value="1"/>
</dbReference>
<dbReference type="AlphaFoldDB" id="V9LIR9"/>
<evidence type="ECO:0000313" key="2">
    <source>
        <dbReference type="EMBL" id="AFP13301.1"/>
    </source>
</evidence>